<evidence type="ECO:0000256" key="3">
    <source>
        <dbReference type="ARBA" id="ARBA00023002"/>
    </source>
</evidence>
<dbReference type="GO" id="GO:0006086">
    <property type="term" value="P:pyruvate decarboxylation to acetyl-CoA"/>
    <property type="evidence" value="ECO:0007669"/>
    <property type="project" value="InterPro"/>
</dbReference>
<dbReference type="SUPFAM" id="SSF52518">
    <property type="entry name" value="Thiamin diphosphate-binding fold (THDP-binding)"/>
    <property type="match status" value="1"/>
</dbReference>
<evidence type="ECO:0000313" key="8">
    <source>
        <dbReference type="EMBL" id="SUZ57158.1"/>
    </source>
</evidence>
<keyword evidence="3" id="KW-0560">Oxidoreductase</keyword>
<reference evidence="8" key="1">
    <citation type="submission" date="2018-05" db="EMBL/GenBank/DDBJ databases">
        <authorList>
            <person name="Lanie J.A."/>
            <person name="Ng W.-L."/>
            <person name="Kazmierczak K.M."/>
            <person name="Andrzejewski T.M."/>
            <person name="Davidsen T.M."/>
            <person name="Wayne K.J."/>
            <person name="Tettelin H."/>
            <person name="Glass J.I."/>
            <person name="Rusch D."/>
            <person name="Podicherti R."/>
            <person name="Tsui H.-C.T."/>
            <person name="Winkler M.E."/>
        </authorList>
    </citation>
    <scope>NUCLEOTIDE SEQUENCE</scope>
</reference>
<name>A0A381NTH7_9ZZZZ</name>
<keyword evidence="5" id="KW-0670">Pyruvate</keyword>
<dbReference type="InterPro" id="IPR001017">
    <property type="entry name" value="DH_E1"/>
</dbReference>
<dbReference type="AlphaFoldDB" id="A0A381NTH7"/>
<protein>
    <recommendedName>
        <fullName evidence="2">pyruvate dehydrogenase (acetyl-transferring)</fullName>
        <ecNumber evidence="2">1.2.4.1</ecNumber>
    </recommendedName>
</protein>
<evidence type="ECO:0000256" key="6">
    <source>
        <dbReference type="SAM" id="MobiDB-lite"/>
    </source>
</evidence>
<dbReference type="EC" id="1.2.4.1" evidence="2"/>
<dbReference type="InterPro" id="IPR050642">
    <property type="entry name" value="PDH_E1_Alpha_Subunit"/>
</dbReference>
<feature type="compositionally biased region" description="Polar residues" evidence="6">
    <location>
        <begin position="1"/>
        <end position="19"/>
    </location>
</feature>
<dbReference type="PANTHER" id="PTHR11516:SF60">
    <property type="entry name" value="PYRUVATE DEHYDROGENASE E1 COMPONENT SUBUNIT ALPHA"/>
    <property type="match status" value="1"/>
</dbReference>
<evidence type="ECO:0000259" key="7">
    <source>
        <dbReference type="Pfam" id="PF00676"/>
    </source>
</evidence>
<keyword evidence="4" id="KW-0786">Thiamine pyrophosphate</keyword>
<gene>
    <name evidence="8" type="ORF">METZ01_LOCUS10012</name>
</gene>
<dbReference type="EMBL" id="UINC01000545">
    <property type="protein sequence ID" value="SUZ57158.1"/>
    <property type="molecule type" value="Genomic_DNA"/>
</dbReference>
<dbReference type="PANTHER" id="PTHR11516">
    <property type="entry name" value="PYRUVATE DEHYDROGENASE E1 COMPONENT, ALPHA SUBUNIT BACTERIAL AND ORGANELLAR"/>
    <property type="match status" value="1"/>
</dbReference>
<proteinExistence type="predicted"/>
<organism evidence="8">
    <name type="scientific">marine metagenome</name>
    <dbReference type="NCBI Taxonomy" id="408172"/>
    <lineage>
        <taxon>unclassified sequences</taxon>
        <taxon>metagenomes</taxon>
        <taxon>ecological metagenomes</taxon>
    </lineage>
</organism>
<evidence type="ECO:0000256" key="1">
    <source>
        <dbReference type="ARBA" id="ARBA00001964"/>
    </source>
</evidence>
<dbReference type="Gene3D" id="3.40.50.970">
    <property type="match status" value="1"/>
</dbReference>
<evidence type="ECO:0000256" key="4">
    <source>
        <dbReference type="ARBA" id="ARBA00023052"/>
    </source>
</evidence>
<dbReference type="InterPro" id="IPR029061">
    <property type="entry name" value="THDP-binding"/>
</dbReference>
<dbReference type="InterPro" id="IPR017597">
    <property type="entry name" value="Pyrv_DH_E1_asu_subgrp-y"/>
</dbReference>
<feature type="region of interest" description="Disordered" evidence="6">
    <location>
        <begin position="1"/>
        <end position="34"/>
    </location>
</feature>
<sequence>MASSTKSNAKSRPQPSKSSKNGEKRGSSELLHTGLPNTTDHLELFKKMYLIRQFEIACGENYSKGLIRGFLHLYIGQEATGVGSVSSLREDDYIVSHYRDHGHALARGMDVNRVMAELFGRATGTSKGKGGSMHLFDVAKRFMGGHAIVASQLPLAAGLALAQQYQKTDALTMCFFGDGSTNQGVYHETLNLAAIWKLPLLFFLENNMYGMGSSIERVRAGGVDFYPGVATYGIPALEVDGMDVLAVKEATDVAVQKIRNGEGPQFIEAKTFRFVGHSLADGQKYRDQEEVKEWEGKDPVVTFPVKLVEMGLVSDKQIVEIKVEVDEMIAKSVEFAEQSPEPDLSQIYNDVTV</sequence>
<accession>A0A381NTH7</accession>
<dbReference type="Pfam" id="PF00676">
    <property type="entry name" value="E1_dh"/>
    <property type="match status" value="1"/>
</dbReference>
<dbReference type="GO" id="GO:0004739">
    <property type="term" value="F:pyruvate dehydrogenase (acetyl-transferring) activity"/>
    <property type="evidence" value="ECO:0007669"/>
    <property type="project" value="UniProtKB-EC"/>
</dbReference>
<dbReference type="CDD" id="cd02000">
    <property type="entry name" value="TPP_E1_PDC_ADC_BCADC"/>
    <property type="match status" value="1"/>
</dbReference>
<comment type="cofactor">
    <cofactor evidence="1">
        <name>thiamine diphosphate</name>
        <dbReference type="ChEBI" id="CHEBI:58937"/>
    </cofactor>
</comment>
<dbReference type="NCBIfam" id="TIGR03182">
    <property type="entry name" value="PDH_E1_alph_y"/>
    <property type="match status" value="1"/>
</dbReference>
<evidence type="ECO:0000256" key="5">
    <source>
        <dbReference type="ARBA" id="ARBA00023317"/>
    </source>
</evidence>
<evidence type="ECO:0000256" key="2">
    <source>
        <dbReference type="ARBA" id="ARBA00012281"/>
    </source>
</evidence>
<feature type="domain" description="Dehydrogenase E1 component" evidence="7">
    <location>
        <begin position="47"/>
        <end position="343"/>
    </location>
</feature>